<dbReference type="Pfam" id="PF03372">
    <property type="entry name" value="Exo_endo_phos"/>
    <property type="match status" value="1"/>
</dbReference>
<comment type="caution">
    <text evidence="3">The sequence shown here is derived from an EMBL/GenBank/DDBJ whole genome shotgun (WGS) entry which is preliminary data.</text>
</comment>
<evidence type="ECO:0000256" key="1">
    <source>
        <dbReference type="SAM" id="Phobius"/>
    </source>
</evidence>
<proteinExistence type="predicted"/>
<evidence type="ECO:0000259" key="2">
    <source>
        <dbReference type="Pfam" id="PF03372"/>
    </source>
</evidence>
<sequence>MRARMVAFWVVVALALLPALAITAARLTEPDLRVAVELVAFTPLALPLYAVALLLALARLAVRRRWRTAALPLALVALAGLLLHGWWYAPQVTGANPPAAAGATPIVVMTANLRLGDADGIEVVRTANDQHVDLLVLQEVTPAVLADMDRAGLRDLLPYRVGLAGSMASGTMAFAQTPLTDSERLPTALGSWSFDLGDLRVQAVHPTYPVDVDGWTKDQAAVVRSVTDGEPDLVVGDFNATVDHRSLRTLADRGYRDVGELANDGWHPTWPADGAFDVLGMPLAQIDHVLVGDRLAALGMTTVGVPGSDHRGVVATVALK</sequence>
<evidence type="ECO:0000313" key="3">
    <source>
        <dbReference type="EMBL" id="GAA4691772.1"/>
    </source>
</evidence>
<reference evidence="4" key="1">
    <citation type="journal article" date="2019" name="Int. J. Syst. Evol. Microbiol.">
        <title>The Global Catalogue of Microorganisms (GCM) 10K type strain sequencing project: providing services to taxonomists for standard genome sequencing and annotation.</title>
        <authorList>
            <consortium name="The Broad Institute Genomics Platform"/>
            <consortium name="The Broad Institute Genome Sequencing Center for Infectious Disease"/>
            <person name="Wu L."/>
            <person name="Ma J."/>
        </authorList>
    </citation>
    <scope>NUCLEOTIDE SEQUENCE [LARGE SCALE GENOMIC DNA]</scope>
    <source>
        <strain evidence="4">JCM 18531</strain>
    </source>
</reference>
<feature type="transmembrane region" description="Helical" evidence="1">
    <location>
        <begin position="45"/>
        <end position="62"/>
    </location>
</feature>
<dbReference type="Gene3D" id="3.60.10.10">
    <property type="entry name" value="Endonuclease/exonuclease/phosphatase"/>
    <property type="match status" value="1"/>
</dbReference>
<evidence type="ECO:0000313" key="4">
    <source>
        <dbReference type="Proteomes" id="UP001499974"/>
    </source>
</evidence>
<keyword evidence="4" id="KW-1185">Reference proteome</keyword>
<dbReference type="InterPro" id="IPR036691">
    <property type="entry name" value="Endo/exonu/phosph_ase_sf"/>
</dbReference>
<gene>
    <name evidence="3" type="ORF">GCM10023349_03170</name>
</gene>
<accession>A0ABP8WM90</accession>
<keyword evidence="1" id="KW-0472">Membrane</keyword>
<feature type="domain" description="Endonuclease/exonuclease/phosphatase" evidence="2">
    <location>
        <begin position="109"/>
        <end position="310"/>
    </location>
</feature>
<keyword evidence="1" id="KW-0812">Transmembrane</keyword>
<dbReference type="Proteomes" id="UP001499974">
    <property type="component" value="Unassembled WGS sequence"/>
</dbReference>
<protein>
    <recommendedName>
        <fullName evidence="2">Endonuclease/exonuclease/phosphatase domain-containing protein</fullName>
    </recommendedName>
</protein>
<feature type="transmembrane region" description="Helical" evidence="1">
    <location>
        <begin position="69"/>
        <end position="89"/>
    </location>
</feature>
<keyword evidence="1" id="KW-1133">Transmembrane helix</keyword>
<organism evidence="3 4">
    <name type="scientific">Nocardioides conyzicola</name>
    <dbReference type="NCBI Taxonomy" id="1651781"/>
    <lineage>
        <taxon>Bacteria</taxon>
        <taxon>Bacillati</taxon>
        <taxon>Actinomycetota</taxon>
        <taxon>Actinomycetes</taxon>
        <taxon>Propionibacteriales</taxon>
        <taxon>Nocardioidaceae</taxon>
        <taxon>Nocardioides</taxon>
    </lineage>
</organism>
<dbReference type="EMBL" id="BAABKM010000001">
    <property type="protein sequence ID" value="GAA4691772.1"/>
    <property type="molecule type" value="Genomic_DNA"/>
</dbReference>
<name>A0ABP8WM90_9ACTN</name>
<dbReference type="SUPFAM" id="SSF56219">
    <property type="entry name" value="DNase I-like"/>
    <property type="match status" value="1"/>
</dbReference>
<dbReference type="InterPro" id="IPR005135">
    <property type="entry name" value="Endo/exonuclease/phosphatase"/>
</dbReference>
<dbReference type="RefSeq" id="WP_345518543.1">
    <property type="nucleotide sequence ID" value="NZ_BAABKM010000001.1"/>
</dbReference>